<dbReference type="InterPro" id="IPR013083">
    <property type="entry name" value="Znf_RING/FYVE/PHD"/>
</dbReference>
<gene>
    <name evidence="19" type="primary">BRE1</name>
    <name evidence="19" type="ORF">LOCC1_G004894</name>
</gene>
<evidence type="ECO:0000259" key="18">
    <source>
        <dbReference type="PROSITE" id="PS50089"/>
    </source>
</evidence>
<feature type="coiled-coil region" evidence="16">
    <location>
        <begin position="637"/>
        <end position="706"/>
    </location>
</feature>
<evidence type="ECO:0000256" key="2">
    <source>
        <dbReference type="ARBA" id="ARBA00004123"/>
    </source>
</evidence>
<evidence type="ECO:0000256" key="10">
    <source>
        <dbReference type="ARBA" id="ARBA00022853"/>
    </source>
</evidence>
<evidence type="ECO:0000256" key="13">
    <source>
        <dbReference type="ARBA" id="ARBA00059679"/>
    </source>
</evidence>
<evidence type="ECO:0000256" key="11">
    <source>
        <dbReference type="ARBA" id="ARBA00023054"/>
    </source>
</evidence>
<evidence type="ECO:0000256" key="8">
    <source>
        <dbReference type="ARBA" id="ARBA00022786"/>
    </source>
</evidence>
<comment type="caution">
    <text evidence="19">The sequence shown here is derived from an EMBL/GenBank/DDBJ whole genome shotgun (WGS) entry which is preliminary data.</text>
</comment>
<feature type="coiled-coil region" evidence="16">
    <location>
        <begin position="245"/>
        <end position="279"/>
    </location>
</feature>
<dbReference type="EC" id="2.3.2.27" evidence="15"/>
<evidence type="ECO:0000256" key="4">
    <source>
        <dbReference type="ARBA" id="ARBA00005555"/>
    </source>
</evidence>
<evidence type="ECO:0000256" key="17">
    <source>
        <dbReference type="SAM" id="MobiDB-lite"/>
    </source>
</evidence>
<keyword evidence="20" id="KW-1185">Reference proteome</keyword>
<evidence type="ECO:0000256" key="15">
    <source>
        <dbReference type="RuleBase" id="RU365038"/>
    </source>
</evidence>
<evidence type="ECO:0000256" key="14">
    <source>
        <dbReference type="PROSITE-ProRule" id="PRU00175"/>
    </source>
</evidence>
<keyword evidence="6 15" id="KW-0479">Metal-binding</keyword>
<evidence type="ECO:0000256" key="5">
    <source>
        <dbReference type="ARBA" id="ARBA00022679"/>
    </source>
</evidence>
<name>A0A8H8RWN9_9HELO</name>
<keyword evidence="10 15" id="KW-0156">Chromatin regulator</keyword>
<comment type="subcellular location">
    <subcellularLocation>
        <location evidence="2 15">Nucleus</location>
    </subcellularLocation>
</comment>
<evidence type="ECO:0000313" key="20">
    <source>
        <dbReference type="Proteomes" id="UP000443090"/>
    </source>
</evidence>
<dbReference type="PROSITE" id="PS00518">
    <property type="entry name" value="ZF_RING_1"/>
    <property type="match status" value="1"/>
</dbReference>
<evidence type="ECO:0000256" key="3">
    <source>
        <dbReference type="ARBA" id="ARBA00004906"/>
    </source>
</evidence>
<dbReference type="GO" id="GO:0008270">
    <property type="term" value="F:zinc ion binding"/>
    <property type="evidence" value="ECO:0007669"/>
    <property type="project" value="UniProtKB-KW"/>
</dbReference>
<accession>A0A8H8RWN9</accession>
<dbReference type="GO" id="GO:0016567">
    <property type="term" value="P:protein ubiquitination"/>
    <property type="evidence" value="ECO:0007669"/>
    <property type="project" value="UniProtKB-UniRule"/>
</dbReference>
<proteinExistence type="inferred from homology"/>
<dbReference type="GO" id="GO:0033503">
    <property type="term" value="C:HULC complex"/>
    <property type="evidence" value="ECO:0007669"/>
    <property type="project" value="TreeGrafter"/>
</dbReference>
<evidence type="ECO:0000256" key="16">
    <source>
        <dbReference type="SAM" id="Coils"/>
    </source>
</evidence>
<dbReference type="Gene3D" id="3.30.40.10">
    <property type="entry name" value="Zinc/RING finger domain, C3HC4 (zinc finger)"/>
    <property type="match status" value="1"/>
</dbReference>
<feature type="non-terminal residue" evidence="19">
    <location>
        <position position="1"/>
    </location>
</feature>
<evidence type="ECO:0000256" key="9">
    <source>
        <dbReference type="ARBA" id="ARBA00022833"/>
    </source>
</evidence>
<keyword evidence="12 15" id="KW-0539">Nucleus</keyword>
<dbReference type="AlphaFoldDB" id="A0A8H8RWN9"/>
<dbReference type="PROSITE" id="PS50089">
    <property type="entry name" value="ZF_RING_2"/>
    <property type="match status" value="1"/>
</dbReference>
<dbReference type="InterPro" id="IPR018957">
    <property type="entry name" value="Znf_C3HC4_RING-type"/>
</dbReference>
<dbReference type="OrthoDB" id="654191at2759"/>
<evidence type="ECO:0000256" key="6">
    <source>
        <dbReference type="ARBA" id="ARBA00022723"/>
    </source>
</evidence>
<feature type="domain" description="RING-type" evidence="18">
    <location>
        <begin position="724"/>
        <end position="762"/>
    </location>
</feature>
<sequence length="776" mass="88148">RAYANDISNSYNILLESQEISQEQPRHYSTTTCHQRVLTSQRPHVSSDLLNLMRSPVTVYSSQPSFNGKMEDRKRAAGDDLAPPTKRQAVNGSKASADADMPWASDLEKYQKDAIYRQMLEYKREKATLESQLRDIQKRSLDHDDHLRVIDAWWTQLLDEVKLLVEDQIPSADDIEGSFPTQLQFKGSEDFSNHLASKAKDIKSKIQAIFTNLTSARGKPASDIKEFQSKLNKLLAAQKEYVVKVDRLRTEKEELGERLETASLRYIKAEKKLDRAKSTAVAKLEQQAIAGTGNSAGSGIGGVDSNVDTEMTNGVSEDSKASQTAFEEASAVVAKQKEQLGAIAAENKALTEQLTAATTRFSNLNEDDYARTELFKQFRVQHEDVIRRINHLEATNIQLREEAERFQAERTAYRVEVENEQEVITSELESQIQRVEADLTRIRSARDELLADLSMRKASQDHDLTSSNHLRELITGKDDRITSLELEVERLRARTDEGASTPRPELDSLNLEQLRLKYEALAREFDSVNKELPILQSAYKRVQALSTKKVMDFTSLEERVQVLQAEKSKADQKYFAARKDMDTRILEVRSLRSQNAKSSDIITQLKDVETSNRTLLSNIEKQLSDTRQSNTTIAAENKKMEATSREATSKVESLKNQVTELTTLLKTKDSNNSATKQRIHAIETELEQLRVKYEHAQKDRDSWKTKSLSNQSGEEEMLRTLALCTICRKDFKNTALKTCGHMFCNNCVDDRISNRMRKCPNCAKAFDKMDVMTVHM</sequence>
<organism evidence="19 20">
    <name type="scientific">Lachnellula occidentalis</name>
    <dbReference type="NCBI Taxonomy" id="215460"/>
    <lineage>
        <taxon>Eukaryota</taxon>
        <taxon>Fungi</taxon>
        <taxon>Dikarya</taxon>
        <taxon>Ascomycota</taxon>
        <taxon>Pezizomycotina</taxon>
        <taxon>Leotiomycetes</taxon>
        <taxon>Helotiales</taxon>
        <taxon>Lachnaceae</taxon>
        <taxon>Lachnellula</taxon>
    </lineage>
</organism>
<feature type="region of interest" description="Disordered" evidence="17">
    <location>
        <begin position="61"/>
        <end position="98"/>
    </location>
</feature>
<dbReference type="PANTHER" id="PTHR23163:SF0">
    <property type="entry name" value="E3 UBIQUITIN-PROTEIN LIGASE BRE1"/>
    <property type="match status" value="1"/>
</dbReference>
<evidence type="ECO:0000256" key="12">
    <source>
        <dbReference type="ARBA" id="ARBA00023242"/>
    </source>
</evidence>
<dbReference type="Proteomes" id="UP000443090">
    <property type="component" value="Unassembled WGS sequence"/>
</dbReference>
<keyword evidence="11 15" id="KW-0175">Coiled coil</keyword>
<keyword evidence="7 14" id="KW-0863">Zinc-finger</keyword>
<dbReference type="GO" id="GO:0061630">
    <property type="term" value="F:ubiquitin protein ligase activity"/>
    <property type="evidence" value="ECO:0007669"/>
    <property type="project" value="UniProtKB-EC"/>
</dbReference>
<dbReference type="Pfam" id="PF26095">
    <property type="entry name" value="CC_Bre1"/>
    <property type="match status" value="1"/>
</dbReference>
<dbReference type="InterPro" id="IPR001841">
    <property type="entry name" value="Znf_RING"/>
</dbReference>
<dbReference type="GO" id="GO:0005634">
    <property type="term" value="C:nucleus"/>
    <property type="evidence" value="ECO:0007669"/>
    <property type="project" value="UniProtKB-SubCell"/>
</dbReference>
<dbReference type="InterPro" id="IPR013956">
    <property type="entry name" value="E3_ubiquit_lig_Bre1"/>
</dbReference>
<protein>
    <recommendedName>
        <fullName evidence="15">E3 ubiquitin protein ligase</fullName>
        <ecNumber evidence="15">2.3.2.27</ecNumber>
    </recommendedName>
</protein>
<dbReference type="InterPro" id="IPR058643">
    <property type="entry name" value="BRE1-like_CC"/>
</dbReference>
<comment type="function">
    <text evidence="13">E3 ubiquitin-protein ligase that mediates monoubiquitination of histone H2B to form H2BK123ub1. H2BK123ub1 gives a specific tag for epigenetic transcriptional activation and is also a prerequisite for H3K4me and H3K79me formation.</text>
</comment>
<dbReference type="GO" id="GO:0006325">
    <property type="term" value="P:chromatin organization"/>
    <property type="evidence" value="ECO:0007669"/>
    <property type="project" value="UniProtKB-KW"/>
</dbReference>
<dbReference type="Pfam" id="PF00097">
    <property type="entry name" value="zf-C3HC4"/>
    <property type="match status" value="1"/>
</dbReference>
<dbReference type="EMBL" id="QGMI01000417">
    <property type="protein sequence ID" value="TVY41038.1"/>
    <property type="molecule type" value="Genomic_DNA"/>
</dbReference>
<keyword evidence="8 15" id="KW-0833">Ubl conjugation pathway</keyword>
<dbReference type="InterPro" id="IPR017907">
    <property type="entry name" value="Znf_RING_CS"/>
</dbReference>
<dbReference type="UniPathway" id="UPA00143"/>
<feature type="non-terminal residue" evidence="19">
    <location>
        <position position="776"/>
    </location>
</feature>
<dbReference type="CDD" id="cd16499">
    <property type="entry name" value="RING-HC_Bre1-like"/>
    <property type="match status" value="1"/>
</dbReference>
<feature type="coiled-coil region" evidence="16">
    <location>
        <begin position="333"/>
        <end position="573"/>
    </location>
</feature>
<evidence type="ECO:0000313" key="19">
    <source>
        <dbReference type="EMBL" id="TVY41038.1"/>
    </source>
</evidence>
<comment type="catalytic activity">
    <reaction evidence="1 15">
        <text>S-ubiquitinyl-[E2 ubiquitin-conjugating enzyme]-L-cysteine + [acceptor protein]-L-lysine = [E2 ubiquitin-conjugating enzyme]-L-cysteine + N(6)-ubiquitinyl-[acceptor protein]-L-lysine.</text>
        <dbReference type="EC" id="2.3.2.27"/>
    </reaction>
</comment>
<dbReference type="Pfam" id="PF08647">
    <property type="entry name" value="BRE1"/>
    <property type="match status" value="1"/>
</dbReference>
<dbReference type="SUPFAM" id="SSF57850">
    <property type="entry name" value="RING/U-box"/>
    <property type="match status" value="1"/>
</dbReference>
<comment type="pathway">
    <text evidence="3 15">Protein modification; protein ubiquitination.</text>
</comment>
<evidence type="ECO:0000256" key="1">
    <source>
        <dbReference type="ARBA" id="ARBA00000900"/>
    </source>
</evidence>
<reference evidence="19 20" key="1">
    <citation type="submission" date="2018-05" db="EMBL/GenBank/DDBJ databases">
        <title>Genome sequencing and assembly of the regulated plant pathogen Lachnellula willkommii and related sister species for the development of diagnostic species identification markers.</title>
        <authorList>
            <person name="Giroux E."/>
            <person name="Bilodeau G."/>
        </authorList>
    </citation>
    <scope>NUCLEOTIDE SEQUENCE [LARGE SCALE GENOMIC DNA]</scope>
    <source>
        <strain evidence="19 20">CBS 160.35</strain>
    </source>
</reference>
<feature type="coiled-coil region" evidence="16">
    <location>
        <begin position="112"/>
        <end position="139"/>
    </location>
</feature>
<comment type="similarity">
    <text evidence="4 15">Belongs to the BRE1 family.</text>
</comment>
<feature type="compositionally biased region" description="Basic and acidic residues" evidence="17">
    <location>
        <begin position="69"/>
        <end position="78"/>
    </location>
</feature>
<evidence type="ECO:0000256" key="7">
    <source>
        <dbReference type="ARBA" id="ARBA00022771"/>
    </source>
</evidence>
<keyword evidence="9 15" id="KW-0862">Zinc</keyword>
<dbReference type="SMART" id="SM00184">
    <property type="entry name" value="RING"/>
    <property type="match status" value="1"/>
</dbReference>
<dbReference type="PANTHER" id="PTHR23163">
    <property type="entry name" value="RING FINGER PROTEIN-RELATED"/>
    <property type="match status" value="1"/>
</dbReference>
<keyword evidence="5 15" id="KW-0808">Transferase</keyword>